<reference evidence="2" key="1">
    <citation type="submission" date="2023-05" db="EMBL/GenBank/DDBJ databases">
        <title>Genome and transcriptome analyses reveal genes involved in the formation of fine ridges on petal epidermal cells in Hibiscus trionum.</title>
        <authorList>
            <person name="Koshimizu S."/>
            <person name="Masuda S."/>
            <person name="Ishii T."/>
            <person name="Shirasu K."/>
            <person name="Hoshino A."/>
            <person name="Arita M."/>
        </authorList>
    </citation>
    <scope>NUCLEOTIDE SEQUENCE</scope>
    <source>
        <strain evidence="2">Hamamatsu line</strain>
    </source>
</reference>
<keyword evidence="3" id="KW-1185">Reference proteome</keyword>
<comment type="caution">
    <text evidence="2">The sequence shown here is derived from an EMBL/GenBank/DDBJ whole genome shotgun (WGS) entry which is preliminary data.</text>
</comment>
<gene>
    <name evidence="2" type="ORF">HRI_002239400</name>
</gene>
<dbReference type="Proteomes" id="UP001165190">
    <property type="component" value="Unassembled WGS sequence"/>
</dbReference>
<sequence length="117" mass="13580">MNCSISQCYCESLERSTSPKVDARKQETSCKVEELRNEMVEVQREYGRLLEELKSLDVGMDEKDDYGKCPVTGEELTMDDIVPVKIGKMQITMTSKDCRCCIWLADWMHNFFSKLLH</sequence>
<name>A0A9W7M2Z9_HIBTR</name>
<evidence type="ECO:0000256" key="1">
    <source>
        <dbReference type="SAM" id="Coils"/>
    </source>
</evidence>
<dbReference type="AlphaFoldDB" id="A0A9W7M2Z9"/>
<evidence type="ECO:0000313" key="2">
    <source>
        <dbReference type="EMBL" id="GMI85701.1"/>
    </source>
</evidence>
<proteinExistence type="predicted"/>
<dbReference type="EMBL" id="BSYR01000020">
    <property type="protein sequence ID" value="GMI85701.1"/>
    <property type="molecule type" value="Genomic_DNA"/>
</dbReference>
<organism evidence="2 3">
    <name type="scientific">Hibiscus trionum</name>
    <name type="common">Flower of an hour</name>
    <dbReference type="NCBI Taxonomy" id="183268"/>
    <lineage>
        <taxon>Eukaryota</taxon>
        <taxon>Viridiplantae</taxon>
        <taxon>Streptophyta</taxon>
        <taxon>Embryophyta</taxon>
        <taxon>Tracheophyta</taxon>
        <taxon>Spermatophyta</taxon>
        <taxon>Magnoliopsida</taxon>
        <taxon>eudicotyledons</taxon>
        <taxon>Gunneridae</taxon>
        <taxon>Pentapetalae</taxon>
        <taxon>rosids</taxon>
        <taxon>malvids</taxon>
        <taxon>Malvales</taxon>
        <taxon>Malvaceae</taxon>
        <taxon>Malvoideae</taxon>
        <taxon>Hibiscus</taxon>
    </lineage>
</organism>
<keyword evidence="1" id="KW-0175">Coiled coil</keyword>
<evidence type="ECO:0000313" key="3">
    <source>
        <dbReference type="Proteomes" id="UP001165190"/>
    </source>
</evidence>
<protein>
    <submittedName>
        <fullName evidence="2">Uncharacterized protein</fullName>
    </submittedName>
</protein>
<feature type="coiled-coil region" evidence="1">
    <location>
        <begin position="25"/>
        <end position="52"/>
    </location>
</feature>
<accession>A0A9W7M2Z9</accession>